<gene>
    <name evidence="1" type="ORF">LCGC14_0248880</name>
</gene>
<proteinExistence type="predicted"/>
<sequence length="166" mass="17996">MRNLILAIVLICPSLVMAGPLLDAIAISEKRMGPIERAIALASSNVEVFEIATTSGSKVLLQLEQPSILEPEKKLDVDLSTGPILRPDVGCKLSTCGMCVLNSLANHGQSYDYLKTLTNTEQMRLHYRLHNESGFEGTVGTVQCVTNSSGGVRTQKKGPLRRLFGK</sequence>
<protein>
    <submittedName>
        <fullName evidence="1">Uncharacterized protein</fullName>
    </submittedName>
</protein>
<reference evidence="1" key="1">
    <citation type="journal article" date="2015" name="Nature">
        <title>Complex archaea that bridge the gap between prokaryotes and eukaryotes.</title>
        <authorList>
            <person name="Spang A."/>
            <person name="Saw J.H."/>
            <person name="Jorgensen S.L."/>
            <person name="Zaremba-Niedzwiedzka K."/>
            <person name="Martijn J."/>
            <person name="Lind A.E."/>
            <person name="van Eijk R."/>
            <person name="Schleper C."/>
            <person name="Guy L."/>
            <person name="Ettema T.J."/>
        </authorList>
    </citation>
    <scope>NUCLEOTIDE SEQUENCE</scope>
</reference>
<dbReference type="AlphaFoldDB" id="A0A0F9WQ76"/>
<dbReference type="EMBL" id="LAZR01000129">
    <property type="protein sequence ID" value="KKN88326.1"/>
    <property type="molecule type" value="Genomic_DNA"/>
</dbReference>
<comment type="caution">
    <text evidence="1">The sequence shown here is derived from an EMBL/GenBank/DDBJ whole genome shotgun (WGS) entry which is preliminary data.</text>
</comment>
<name>A0A0F9WQ76_9ZZZZ</name>
<evidence type="ECO:0000313" key="1">
    <source>
        <dbReference type="EMBL" id="KKN88326.1"/>
    </source>
</evidence>
<organism evidence="1">
    <name type="scientific">marine sediment metagenome</name>
    <dbReference type="NCBI Taxonomy" id="412755"/>
    <lineage>
        <taxon>unclassified sequences</taxon>
        <taxon>metagenomes</taxon>
        <taxon>ecological metagenomes</taxon>
    </lineage>
</organism>
<accession>A0A0F9WQ76</accession>